<dbReference type="KEGG" id="btp:D805_0053"/>
<name>M4RA52_9BIFI</name>
<accession>M4RA52</accession>
<dbReference type="AlphaFoldDB" id="M4RA52"/>
<keyword evidence="2" id="KW-1185">Reference proteome</keyword>
<protein>
    <submittedName>
        <fullName evidence="1">Uncharacterized protein</fullName>
    </submittedName>
</protein>
<gene>
    <name evidence="1" type="ORF">D805_0053</name>
</gene>
<dbReference type="EMBL" id="CP004346">
    <property type="protein sequence ID" value="AGH40320.1"/>
    <property type="molecule type" value="Genomic_DNA"/>
</dbReference>
<evidence type="ECO:0000313" key="1">
    <source>
        <dbReference type="EMBL" id="AGH40320.1"/>
    </source>
</evidence>
<evidence type="ECO:0000313" key="2">
    <source>
        <dbReference type="Proteomes" id="UP000011835"/>
    </source>
</evidence>
<organism evidence="1 2">
    <name type="scientific">Bifidobacterium thermophilum RBL67</name>
    <dbReference type="NCBI Taxonomy" id="1254439"/>
    <lineage>
        <taxon>Bacteria</taxon>
        <taxon>Bacillati</taxon>
        <taxon>Actinomycetota</taxon>
        <taxon>Actinomycetes</taxon>
        <taxon>Bifidobacteriales</taxon>
        <taxon>Bifidobacteriaceae</taxon>
        <taxon>Bifidobacterium</taxon>
    </lineage>
</organism>
<dbReference type="HOGENOM" id="CLU_2749693_0_0_11"/>
<dbReference type="Proteomes" id="UP000011835">
    <property type="component" value="Chromosome"/>
</dbReference>
<sequence length="70" mass="7506">MTPQAGSLLIFALVTLETALALMLIGDAAYDDRSNAGRRVLFGGASLWLLRGALLRVDSSRLASMLATRR</sequence>
<reference evidence="1 2" key="1">
    <citation type="journal article" date="2013" name="Genome Announc.">
        <title>Complete Genome Sequence of the Probiotic Bifidobacterium thermophilum Strain RBL67.</title>
        <authorList>
            <person name="Jans C."/>
            <person name="Lacroix C."/>
            <person name="Follador R."/>
            <person name="Stevens M.J."/>
        </authorList>
    </citation>
    <scope>NUCLEOTIDE SEQUENCE [LARGE SCALE GENOMIC DNA]</scope>
    <source>
        <strain evidence="1 2">RBL67</strain>
    </source>
</reference>
<proteinExistence type="predicted"/>